<dbReference type="AlphaFoldDB" id="A0A0L1IVH1"/>
<sequence>MSASDNAFQELARIFSTRNNRILEIEILPPALGPLLQDECSVGITKKYLVQAFVTARRIFFGKSSSKFEYGTPRTPHENENESVPHGSSHAVLEDLLVSTEIILLFDCEHLTACNWRRGRLDALKRHHDLSSDDPGPLVQALETELTLMTTYICSPLHRHTKSPTLWQHRLWVLSRLLETRGMGARRPPFVSPSETNKHQESKVDLLKSELDIVFRAGELHPRNYYAFNYIRQVVGVLSNATKAQEGPSALAESILDSTLSWCLAHPSDISGWMFMLYLLEAVPRADLQPNTVQRVVRYALDVGWEGESLWTFVDLSVKALDLEETVINTLQRVTGISYTTIVTVPDDSMKNTALPVQSWKSWLTMARKYWDGYNQVGYNEP</sequence>
<dbReference type="GO" id="GO:0005737">
    <property type="term" value="C:cytoplasm"/>
    <property type="evidence" value="ECO:0007669"/>
    <property type="project" value="TreeGrafter"/>
</dbReference>
<keyword evidence="3" id="KW-0808">Transferase</keyword>
<keyword evidence="4" id="KW-0677">Repeat</keyword>
<keyword evidence="2" id="KW-0637">Prenyltransferase</keyword>
<dbReference type="GO" id="GO:0008318">
    <property type="term" value="F:protein prenyltransferase activity"/>
    <property type="evidence" value="ECO:0007669"/>
    <property type="project" value="InterPro"/>
</dbReference>
<protein>
    <recommendedName>
        <fullName evidence="7">Protein prenyltransferase</fullName>
    </recommendedName>
</protein>
<dbReference type="Gene3D" id="1.25.40.120">
    <property type="entry name" value="Protein prenylyltransferase"/>
    <property type="match status" value="1"/>
</dbReference>
<reference evidence="5 6" key="1">
    <citation type="submission" date="2014-06" db="EMBL/GenBank/DDBJ databases">
        <title>The Genome of the Aflatoxigenic Filamentous Fungus Aspergillus nomius.</title>
        <authorList>
            <person name="Moore M.G."/>
            <person name="Shannon B.M."/>
            <person name="Brian M.M."/>
        </authorList>
    </citation>
    <scope>NUCLEOTIDE SEQUENCE [LARGE SCALE GENOMIC DNA]</scope>
    <source>
        <strain evidence="5 6">NRRL 13137</strain>
    </source>
</reference>
<name>A0A0L1IVH1_ASPN3</name>
<organism evidence="5 6">
    <name type="scientific">Aspergillus nomiae NRRL (strain ATCC 15546 / NRRL 13137 / CBS 260.88 / M93)</name>
    <dbReference type="NCBI Taxonomy" id="1509407"/>
    <lineage>
        <taxon>Eukaryota</taxon>
        <taxon>Fungi</taxon>
        <taxon>Dikarya</taxon>
        <taxon>Ascomycota</taxon>
        <taxon>Pezizomycotina</taxon>
        <taxon>Eurotiomycetes</taxon>
        <taxon>Eurotiomycetidae</taxon>
        <taxon>Eurotiales</taxon>
        <taxon>Aspergillaceae</taxon>
        <taxon>Aspergillus</taxon>
        <taxon>Aspergillus subgen. Circumdati</taxon>
    </lineage>
</organism>
<evidence type="ECO:0000256" key="3">
    <source>
        <dbReference type="ARBA" id="ARBA00022679"/>
    </source>
</evidence>
<dbReference type="SUPFAM" id="SSF48439">
    <property type="entry name" value="Protein prenylyltransferase"/>
    <property type="match status" value="1"/>
</dbReference>
<proteinExistence type="inferred from homology"/>
<dbReference type="GeneID" id="26809633"/>
<dbReference type="InterPro" id="IPR002088">
    <property type="entry name" value="Prenyl_trans_a"/>
</dbReference>
<keyword evidence="6" id="KW-1185">Reference proteome</keyword>
<evidence type="ECO:0008006" key="7">
    <source>
        <dbReference type="Google" id="ProtNLM"/>
    </source>
</evidence>
<evidence type="ECO:0000313" key="5">
    <source>
        <dbReference type="EMBL" id="KNG83477.1"/>
    </source>
</evidence>
<evidence type="ECO:0000313" key="6">
    <source>
        <dbReference type="Proteomes" id="UP000037505"/>
    </source>
</evidence>
<accession>A0A0L1IVH1</accession>
<dbReference type="Proteomes" id="UP000037505">
    <property type="component" value="Unassembled WGS sequence"/>
</dbReference>
<dbReference type="PANTHER" id="PTHR11129:SF3">
    <property type="entry name" value="PROTEIN PRENYLTRANSFERASE ALPHA SUBUNIT REPEAT-CONTAINING PROTEIN 1"/>
    <property type="match status" value="1"/>
</dbReference>
<evidence type="ECO:0000256" key="2">
    <source>
        <dbReference type="ARBA" id="ARBA00022602"/>
    </source>
</evidence>
<dbReference type="PANTHER" id="PTHR11129">
    <property type="entry name" value="PROTEIN FARNESYLTRANSFERASE ALPHA SUBUNIT/RAB GERANYLGERANYL TRANSFERASE ALPHA SUBUNIT"/>
    <property type="match status" value="1"/>
</dbReference>
<comment type="similarity">
    <text evidence="1">Belongs to the protein prenyltransferase subunit alpha family.</text>
</comment>
<dbReference type="RefSeq" id="XP_015404400.1">
    <property type="nucleotide sequence ID" value="XM_015553085.1"/>
</dbReference>
<comment type="caution">
    <text evidence="5">The sequence shown here is derived from an EMBL/GenBank/DDBJ whole genome shotgun (WGS) entry which is preliminary data.</text>
</comment>
<dbReference type="OrthoDB" id="5358702at2759"/>
<evidence type="ECO:0000256" key="1">
    <source>
        <dbReference type="ARBA" id="ARBA00006734"/>
    </source>
</evidence>
<evidence type="ECO:0000256" key="4">
    <source>
        <dbReference type="ARBA" id="ARBA00022737"/>
    </source>
</evidence>
<dbReference type="Pfam" id="PF01239">
    <property type="entry name" value="PPTA"/>
    <property type="match status" value="1"/>
</dbReference>
<dbReference type="EMBL" id="JNOM01000266">
    <property type="protein sequence ID" value="KNG83477.1"/>
    <property type="molecule type" value="Genomic_DNA"/>
</dbReference>
<gene>
    <name evidence="5" type="ORF">ANOM_007829</name>
</gene>